<dbReference type="SUPFAM" id="SSF46785">
    <property type="entry name" value="Winged helix' DNA-binding domain"/>
    <property type="match status" value="1"/>
</dbReference>
<organism evidence="2 3">
    <name type="scientific">Vallitalea guaymasensis</name>
    <dbReference type="NCBI Taxonomy" id="1185412"/>
    <lineage>
        <taxon>Bacteria</taxon>
        <taxon>Bacillati</taxon>
        <taxon>Bacillota</taxon>
        <taxon>Clostridia</taxon>
        <taxon>Lachnospirales</taxon>
        <taxon>Vallitaleaceae</taxon>
        <taxon>Vallitalea</taxon>
    </lineage>
</organism>
<dbReference type="Proteomes" id="UP000677305">
    <property type="component" value="Chromosome"/>
</dbReference>
<sequence>MKDLERIKKQLKKGTLEIIILSLISKKEMYGYEIIQQLEQNSNGFYSLKEGSLYPVLYRLEDSDFIESYMFHEEGKRKITRKYYKITDKGINQINNYLKEWNNFVFITNKILGIEGDINE</sequence>
<dbReference type="Gene3D" id="1.10.10.10">
    <property type="entry name" value="Winged helix-like DNA-binding domain superfamily/Winged helix DNA-binding domain"/>
    <property type="match status" value="1"/>
</dbReference>
<dbReference type="Pfam" id="PF03551">
    <property type="entry name" value="PadR"/>
    <property type="match status" value="1"/>
</dbReference>
<dbReference type="EMBL" id="CP058561">
    <property type="protein sequence ID" value="QUH30660.1"/>
    <property type="molecule type" value="Genomic_DNA"/>
</dbReference>
<dbReference type="InterPro" id="IPR036388">
    <property type="entry name" value="WH-like_DNA-bd_sf"/>
</dbReference>
<name>A0A8J8MDG4_9FIRM</name>
<protein>
    <submittedName>
        <fullName evidence="2">PadR family transcriptional regulator</fullName>
    </submittedName>
</protein>
<dbReference type="InterPro" id="IPR005149">
    <property type="entry name" value="Tscrpt_reg_PadR_N"/>
</dbReference>
<gene>
    <name evidence="2" type="ORF">HYG85_17760</name>
</gene>
<evidence type="ECO:0000313" key="2">
    <source>
        <dbReference type="EMBL" id="QUH30660.1"/>
    </source>
</evidence>
<evidence type="ECO:0000313" key="3">
    <source>
        <dbReference type="Proteomes" id="UP000677305"/>
    </source>
</evidence>
<accession>A0A8J8MDG4</accession>
<feature type="domain" description="Transcription regulator PadR N-terminal" evidence="1">
    <location>
        <begin position="20"/>
        <end position="94"/>
    </location>
</feature>
<proteinExistence type="predicted"/>
<dbReference type="PANTHER" id="PTHR43252:SF7">
    <property type="entry name" value="TRANSCRIPTIONAL REGULATOR YQJI"/>
    <property type="match status" value="1"/>
</dbReference>
<dbReference type="AlphaFoldDB" id="A0A8J8MDG4"/>
<dbReference type="PANTHER" id="PTHR43252">
    <property type="entry name" value="TRANSCRIPTIONAL REGULATOR YQJI"/>
    <property type="match status" value="1"/>
</dbReference>
<evidence type="ECO:0000259" key="1">
    <source>
        <dbReference type="Pfam" id="PF03551"/>
    </source>
</evidence>
<reference evidence="2 3" key="1">
    <citation type="submission" date="2020-07" db="EMBL/GenBank/DDBJ databases">
        <title>Vallitalea guaymasensis genome.</title>
        <authorList>
            <person name="Postec A."/>
        </authorList>
    </citation>
    <scope>NUCLEOTIDE SEQUENCE [LARGE SCALE GENOMIC DNA]</scope>
    <source>
        <strain evidence="2 3">Ra1766G1</strain>
    </source>
</reference>
<keyword evidence="3" id="KW-1185">Reference proteome</keyword>
<dbReference type="KEGG" id="vgu:HYG85_17760"/>
<dbReference type="InterPro" id="IPR036390">
    <property type="entry name" value="WH_DNA-bd_sf"/>
</dbReference>